<dbReference type="SUPFAM" id="SSF47113">
    <property type="entry name" value="Histone-fold"/>
    <property type="match status" value="1"/>
</dbReference>
<dbReference type="Gramene" id="PUZ63264">
    <property type="protein sequence ID" value="PUZ63264"/>
    <property type="gene ID" value="GQ55_3G054400"/>
</dbReference>
<dbReference type="GO" id="GO:0005634">
    <property type="term" value="C:nucleus"/>
    <property type="evidence" value="ECO:0007669"/>
    <property type="project" value="UniProtKB-SubCell"/>
</dbReference>
<gene>
    <name evidence="8" type="ORF">GQ55_3G054400</name>
</gene>
<evidence type="ECO:0000256" key="3">
    <source>
        <dbReference type="ARBA" id="ARBA00023163"/>
    </source>
</evidence>
<dbReference type="GO" id="GO:0000976">
    <property type="term" value="F:transcription cis-regulatory region binding"/>
    <property type="evidence" value="ECO:0007669"/>
    <property type="project" value="TreeGrafter"/>
</dbReference>
<evidence type="ECO:0000259" key="7">
    <source>
        <dbReference type="Pfam" id="PF00125"/>
    </source>
</evidence>
<keyword evidence="3" id="KW-0804">Transcription</keyword>
<dbReference type="OrthoDB" id="636685at2759"/>
<dbReference type="Gene3D" id="1.10.20.10">
    <property type="entry name" value="Histone, subunit A"/>
    <property type="match status" value="1"/>
</dbReference>
<keyword evidence="2" id="KW-0805">Transcription regulation</keyword>
<accession>A0A2T7E611</accession>
<dbReference type="PANTHER" id="PTHR10252:SF143">
    <property type="entry name" value="OS01G0102400 PROTEIN"/>
    <property type="match status" value="1"/>
</dbReference>
<proteinExistence type="inferred from homology"/>
<dbReference type="STRING" id="1504633.A0A2T7E611"/>
<evidence type="ECO:0000256" key="5">
    <source>
        <dbReference type="ARBA" id="ARBA00038129"/>
    </source>
</evidence>
<comment type="subcellular location">
    <subcellularLocation>
        <location evidence="1">Nucleus</location>
    </subcellularLocation>
</comment>
<evidence type="ECO:0000313" key="9">
    <source>
        <dbReference type="Proteomes" id="UP000244336"/>
    </source>
</evidence>
<dbReference type="PANTHER" id="PTHR10252">
    <property type="entry name" value="HISTONE-LIKE TRANSCRIPTION FACTOR CCAAT-RELATED"/>
    <property type="match status" value="1"/>
</dbReference>
<sequence length="415" mass="46285">MKEMDHPIDTHPSSKKSLLESEQRLKVEFWKKKQEEAKAIKDFHEYAFPMSRLKKVLCAKKGKIMMRFDTPTFLTKACEIFVQELSFRAWMCANSHQRKIILDSDIAEAITSIKSFGFLNDILHTDQEEHNSTPLLKSTKMRHHSLINKSSISHLISSNQYKKLQSIPLSTGYSPNVCISSPLPLTDDCPMTLPLPCLLQEACPLMPTTITPPPTVSETNATLVPPRAQLNIPNTCYMSTIASTSSYCVGYASTSNVRAQDRGAAYYHIPSSSLQFSPPSQIANNSGPIAIGIIEPNHINPKVAQIRSDIHAHSTTNAINGINLEATINSNDVQHQHGSLEVVSATKLSGDNKNINWDEVDMADDSLLIEFWEDIMTNEDITPQEISSHMPELEGSDHGPYLLDDIISSESRRRS</sequence>
<organism evidence="8 9">
    <name type="scientific">Panicum hallii var. hallii</name>
    <dbReference type="NCBI Taxonomy" id="1504633"/>
    <lineage>
        <taxon>Eukaryota</taxon>
        <taxon>Viridiplantae</taxon>
        <taxon>Streptophyta</taxon>
        <taxon>Embryophyta</taxon>
        <taxon>Tracheophyta</taxon>
        <taxon>Spermatophyta</taxon>
        <taxon>Magnoliopsida</taxon>
        <taxon>Liliopsida</taxon>
        <taxon>Poales</taxon>
        <taxon>Poaceae</taxon>
        <taxon>PACMAD clade</taxon>
        <taxon>Panicoideae</taxon>
        <taxon>Panicodae</taxon>
        <taxon>Paniceae</taxon>
        <taxon>Panicinae</taxon>
        <taxon>Panicum</taxon>
        <taxon>Panicum sect. Panicum</taxon>
    </lineage>
</organism>
<dbReference type="AlphaFoldDB" id="A0A2T7E611"/>
<dbReference type="Pfam" id="PF00125">
    <property type="entry name" value="Histone"/>
    <property type="match status" value="1"/>
</dbReference>
<dbReference type="InterPro" id="IPR009072">
    <property type="entry name" value="Histone-fold"/>
</dbReference>
<name>A0A2T7E611_9POAL</name>
<evidence type="ECO:0000256" key="1">
    <source>
        <dbReference type="ARBA" id="ARBA00004123"/>
    </source>
</evidence>
<comment type="similarity">
    <text evidence="5">Belongs to the NFYC/HAP5 subunit family.</text>
</comment>
<dbReference type="InterPro" id="IPR007125">
    <property type="entry name" value="H2A/H2B/H3"/>
</dbReference>
<dbReference type="Proteomes" id="UP000244336">
    <property type="component" value="Chromosome 3"/>
</dbReference>
<feature type="domain" description="Core Histone H2A/H2B/H3" evidence="7">
    <location>
        <begin position="30"/>
        <end position="110"/>
    </location>
</feature>
<dbReference type="GO" id="GO:0006355">
    <property type="term" value="P:regulation of DNA-templated transcription"/>
    <property type="evidence" value="ECO:0007669"/>
    <property type="project" value="TreeGrafter"/>
</dbReference>
<keyword evidence="9" id="KW-1185">Reference proteome</keyword>
<keyword evidence="4" id="KW-0539">Nucleus</keyword>
<dbReference type="EMBL" id="CM009751">
    <property type="protein sequence ID" value="PUZ63264.1"/>
    <property type="molecule type" value="Genomic_DNA"/>
</dbReference>
<evidence type="ECO:0000256" key="4">
    <source>
        <dbReference type="ARBA" id="ARBA00023242"/>
    </source>
</evidence>
<protein>
    <recommendedName>
        <fullName evidence="7">Core Histone H2A/H2B/H3 domain-containing protein</fullName>
    </recommendedName>
</protein>
<dbReference type="InterPro" id="IPR050568">
    <property type="entry name" value="Transcr_DNA_Rep_Reg"/>
</dbReference>
<feature type="region of interest" description="Disordered" evidence="6">
    <location>
        <begin position="389"/>
        <end position="415"/>
    </location>
</feature>
<reference evidence="8 9" key="1">
    <citation type="submission" date="2018-04" db="EMBL/GenBank/DDBJ databases">
        <title>WGS assembly of Panicum hallii var. hallii HAL2.</title>
        <authorList>
            <person name="Lovell J."/>
            <person name="Jenkins J."/>
            <person name="Lowry D."/>
            <person name="Mamidi S."/>
            <person name="Sreedasyam A."/>
            <person name="Weng X."/>
            <person name="Barry K."/>
            <person name="Bonette J."/>
            <person name="Campitelli B."/>
            <person name="Daum C."/>
            <person name="Gordon S."/>
            <person name="Gould B."/>
            <person name="Lipzen A."/>
            <person name="MacQueen A."/>
            <person name="Palacio-Mejia J."/>
            <person name="Plott C."/>
            <person name="Shakirov E."/>
            <person name="Shu S."/>
            <person name="Yoshinaga Y."/>
            <person name="Zane M."/>
            <person name="Rokhsar D."/>
            <person name="Grimwood J."/>
            <person name="Schmutz J."/>
            <person name="Juenger T."/>
        </authorList>
    </citation>
    <scope>NUCLEOTIDE SEQUENCE [LARGE SCALE GENOMIC DNA]</scope>
    <source>
        <strain evidence="9">cv. HAL2</strain>
    </source>
</reference>
<evidence type="ECO:0000313" key="8">
    <source>
        <dbReference type="EMBL" id="PUZ63264.1"/>
    </source>
</evidence>
<evidence type="ECO:0000256" key="2">
    <source>
        <dbReference type="ARBA" id="ARBA00023015"/>
    </source>
</evidence>
<evidence type="ECO:0000256" key="6">
    <source>
        <dbReference type="SAM" id="MobiDB-lite"/>
    </source>
</evidence>
<dbReference type="GO" id="GO:0046982">
    <property type="term" value="F:protein heterodimerization activity"/>
    <property type="evidence" value="ECO:0007669"/>
    <property type="project" value="InterPro"/>
</dbReference>